<keyword evidence="6" id="KW-1185">Reference proteome</keyword>
<evidence type="ECO:0000256" key="1">
    <source>
        <dbReference type="ARBA" id="ARBA00023125"/>
    </source>
</evidence>
<feature type="domain" description="HTH luxR-type" evidence="3">
    <location>
        <begin position="146"/>
        <end position="211"/>
    </location>
</feature>
<dbReference type="InterPro" id="IPR001789">
    <property type="entry name" value="Sig_transdc_resp-reg_receiver"/>
</dbReference>
<dbReference type="SMART" id="SM00448">
    <property type="entry name" value="REC"/>
    <property type="match status" value="1"/>
</dbReference>
<dbReference type="AlphaFoldDB" id="A0A444MAB0"/>
<evidence type="ECO:0000259" key="4">
    <source>
        <dbReference type="PROSITE" id="PS50110"/>
    </source>
</evidence>
<dbReference type="SUPFAM" id="SSF46894">
    <property type="entry name" value="C-terminal effector domain of the bipartite response regulators"/>
    <property type="match status" value="1"/>
</dbReference>
<evidence type="ECO:0000259" key="3">
    <source>
        <dbReference type="PROSITE" id="PS50043"/>
    </source>
</evidence>
<dbReference type="SMART" id="SM00421">
    <property type="entry name" value="HTH_LUXR"/>
    <property type="match status" value="1"/>
</dbReference>
<dbReference type="RefSeq" id="WP_128489545.1">
    <property type="nucleotide sequence ID" value="NZ_JBHLXB010000001.1"/>
</dbReference>
<evidence type="ECO:0000313" key="6">
    <source>
        <dbReference type="Proteomes" id="UP000287168"/>
    </source>
</evidence>
<dbReference type="GO" id="GO:0003677">
    <property type="term" value="F:DNA binding"/>
    <property type="evidence" value="ECO:0007669"/>
    <property type="project" value="UniProtKB-KW"/>
</dbReference>
<organism evidence="5 6">
    <name type="scientific">Falsigemmobacter intermedius</name>
    <dbReference type="NCBI Taxonomy" id="1553448"/>
    <lineage>
        <taxon>Bacteria</taxon>
        <taxon>Pseudomonadati</taxon>
        <taxon>Pseudomonadota</taxon>
        <taxon>Alphaproteobacteria</taxon>
        <taxon>Rhodobacterales</taxon>
        <taxon>Paracoccaceae</taxon>
        <taxon>Falsigemmobacter</taxon>
    </lineage>
</organism>
<dbReference type="PROSITE" id="PS50043">
    <property type="entry name" value="HTH_LUXR_2"/>
    <property type="match status" value="1"/>
</dbReference>
<dbReference type="PANTHER" id="PTHR43214">
    <property type="entry name" value="TWO-COMPONENT RESPONSE REGULATOR"/>
    <property type="match status" value="1"/>
</dbReference>
<dbReference type="SUPFAM" id="SSF52172">
    <property type="entry name" value="CheY-like"/>
    <property type="match status" value="1"/>
</dbReference>
<dbReference type="Pfam" id="PF00196">
    <property type="entry name" value="GerE"/>
    <property type="match status" value="1"/>
</dbReference>
<comment type="caution">
    <text evidence="5">The sequence shown here is derived from an EMBL/GenBank/DDBJ whole genome shotgun (WGS) entry which is preliminary data.</text>
</comment>
<proteinExistence type="predicted"/>
<keyword evidence="1" id="KW-0238">DNA-binding</keyword>
<dbReference type="InterPro" id="IPR039420">
    <property type="entry name" value="WalR-like"/>
</dbReference>
<dbReference type="PROSITE" id="PS50110">
    <property type="entry name" value="RESPONSE_REGULATORY"/>
    <property type="match status" value="1"/>
</dbReference>
<dbReference type="InterPro" id="IPR000792">
    <property type="entry name" value="Tscrpt_reg_LuxR_C"/>
</dbReference>
<reference evidence="5 6" key="1">
    <citation type="journal article" date="2015" name="Int. J. Syst. Evol. Microbiol.">
        <title>Gemmobacter intermedius sp. nov., isolated from a white stork (Ciconia ciconia).</title>
        <authorList>
            <person name="Kampfer P."/>
            <person name="Jerzak L."/>
            <person name="Wilharm G."/>
            <person name="Golke J."/>
            <person name="Busse H.J."/>
            <person name="Glaeser S.P."/>
        </authorList>
    </citation>
    <scope>NUCLEOTIDE SEQUENCE [LARGE SCALE GENOMIC DNA]</scope>
    <source>
        <strain evidence="5 6">119/4</strain>
    </source>
</reference>
<dbReference type="OrthoDB" id="5292887at2"/>
<accession>A0A444MAB0</accession>
<dbReference type="Gene3D" id="1.10.10.10">
    <property type="entry name" value="Winged helix-like DNA-binding domain superfamily/Winged helix DNA-binding domain"/>
    <property type="match status" value="1"/>
</dbReference>
<dbReference type="GO" id="GO:0000160">
    <property type="term" value="P:phosphorelay signal transduction system"/>
    <property type="evidence" value="ECO:0007669"/>
    <property type="project" value="InterPro"/>
</dbReference>
<dbReference type="CDD" id="cd06170">
    <property type="entry name" value="LuxR_C_like"/>
    <property type="match status" value="1"/>
</dbReference>
<gene>
    <name evidence="5" type="ORF">EP867_12065</name>
</gene>
<dbReference type="PRINTS" id="PR00038">
    <property type="entry name" value="HTHLUXR"/>
</dbReference>
<dbReference type="Proteomes" id="UP000287168">
    <property type="component" value="Unassembled WGS sequence"/>
</dbReference>
<dbReference type="CDD" id="cd17574">
    <property type="entry name" value="REC_OmpR"/>
    <property type="match status" value="1"/>
</dbReference>
<dbReference type="Pfam" id="PF00072">
    <property type="entry name" value="Response_reg"/>
    <property type="match status" value="1"/>
</dbReference>
<keyword evidence="2" id="KW-0597">Phosphoprotein</keyword>
<dbReference type="InterPro" id="IPR016032">
    <property type="entry name" value="Sig_transdc_resp-reg_C-effctor"/>
</dbReference>
<dbReference type="InterPro" id="IPR011006">
    <property type="entry name" value="CheY-like_superfamily"/>
</dbReference>
<dbReference type="GO" id="GO:0006355">
    <property type="term" value="P:regulation of DNA-templated transcription"/>
    <property type="evidence" value="ECO:0007669"/>
    <property type="project" value="InterPro"/>
</dbReference>
<dbReference type="PANTHER" id="PTHR43214:SF44">
    <property type="entry name" value="TWO-COMPONENT RESPONSE REGULATOR"/>
    <property type="match status" value="1"/>
</dbReference>
<name>A0A444MAB0_9RHOB</name>
<feature type="domain" description="Response regulatory" evidence="4">
    <location>
        <begin position="8"/>
        <end position="128"/>
    </location>
</feature>
<feature type="modified residue" description="4-aspartylphosphate" evidence="2">
    <location>
        <position position="60"/>
    </location>
</feature>
<evidence type="ECO:0000256" key="2">
    <source>
        <dbReference type="PROSITE-ProRule" id="PRU00169"/>
    </source>
</evidence>
<evidence type="ECO:0000313" key="5">
    <source>
        <dbReference type="EMBL" id="RWY40402.1"/>
    </source>
</evidence>
<dbReference type="EMBL" id="SBLC01000016">
    <property type="protein sequence ID" value="RWY40402.1"/>
    <property type="molecule type" value="Genomic_DNA"/>
</dbReference>
<protein>
    <submittedName>
        <fullName evidence="5">Response regulator transcription factor</fullName>
    </submittedName>
</protein>
<sequence length="213" mass="23421">MPRPEQLLILCIEDEADFRTELVEELEALGYQAIGAESGEAGLACLDALPAESVSCVICDVMLPGFSGLEMVRLLRGHPAVAKAAPVLLLTALVGRDDMLSGLRAGADDYLLKPVDLTLLQVTLENRLQRLEDMRRAQTPAGLEVPRDLLKHLSRRETEVLTLLGKGKRSGEIARDLTISEHTVRQYTKDLYRKLRVTSRVDAARIAIGLNLV</sequence>
<dbReference type="Gene3D" id="3.40.50.2300">
    <property type="match status" value="1"/>
</dbReference>
<dbReference type="InterPro" id="IPR036388">
    <property type="entry name" value="WH-like_DNA-bd_sf"/>
</dbReference>